<feature type="repeat" description="ANK" evidence="7">
    <location>
        <begin position="440"/>
        <end position="472"/>
    </location>
</feature>
<dbReference type="InterPro" id="IPR018004">
    <property type="entry name" value="KilA/APSES_HTH"/>
</dbReference>
<accession>A0ABR0KP00</accession>
<evidence type="ECO:0000256" key="3">
    <source>
        <dbReference type="ARBA" id="ARBA00022969"/>
    </source>
</evidence>
<reference evidence="11 12" key="1">
    <citation type="submission" date="2023-08" db="EMBL/GenBank/DDBJ databases">
        <title>Black Yeasts Isolated from many extreme environments.</title>
        <authorList>
            <person name="Coleine C."/>
            <person name="Stajich J.E."/>
            <person name="Selbmann L."/>
        </authorList>
    </citation>
    <scope>NUCLEOTIDE SEQUENCE [LARGE SCALE GENOMIC DNA]</scope>
    <source>
        <strain evidence="11 12">CCFEE 5885</strain>
    </source>
</reference>
<keyword evidence="2" id="KW-0677">Repeat</keyword>
<dbReference type="Gene3D" id="1.25.40.20">
    <property type="entry name" value="Ankyrin repeat-containing domain"/>
    <property type="match status" value="1"/>
</dbReference>
<evidence type="ECO:0000313" key="12">
    <source>
        <dbReference type="Proteomes" id="UP001345013"/>
    </source>
</evidence>
<evidence type="ECO:0000256" key="6">
    <source>
        <dbReference type="ARBA" id="ARBA00031907"/>
    </source>
</evidence>
<dbReference type="InterPro" id="IPR002110">
    <property type="entry name" value="Ankyrin_rpt"/>
</dbReference>
<feature type="compositionally biased region" description="Polar residues" evidence="9">
    <location>
        <begin position="21"/>
        <end position="44"/>
    </location>
</feature>
<feature type="compositionally biased region" description="Polar residues" evidence="9">
    <location>
        <begin position="295"/>
        <end position="309"/>
    </location>
</feature>
<dbReference type="InterPro" id="IPR003163">
    <property type="entry name" value="Tscrpt_reg_HTH_APSES-type"/>
</dbReference>
<evidence type="ECO:0000256" key="1">
    <source>
        <dbReference type="ARBA" id="ARBA00019309"/>
    </source>
</evidence>
<evidence type="ECO:0000256" key="7">
    <source>
        <dbReference type="PROSITE-ProRule" id="PRU00023"/>
    </source>
</evidence>
<dbReference type="Gene3D" id="3.10.260.10">
    <property type="entry name" value="Transcription regulator HTH, APSES-type DNA-binding domain"/>
    <property type="match status" value="1"/>
</dbReference>
<dbReference type="SUPFAM" id="SSF54616">
    <property type="entry name" value="DNA-binding domain of Mlu1-box binding protein MBP1"/>
    <property type="match status" value="1"/>
</dbReference>
<gene>
    <name evidence="11" type="primary">SWI6</name>
    <name evidence="11" type="ORF">LTR24_000186</name>
</gene>
<feature type="region of interest" description="Disordered" evidence="9">
    <location>
        <begin position="324"/>
        <end position="349"/>
    </location>
</feature>
<dbReference type="InterPro" id="IPR036770">
    <property type="entry name" value="Ankyrin_rpt-contain_sf"/>
</dbReference>
<keyword evidence="4 7" id="KW-0040">ANK repeat</keyword>
<dbReference type="PROSITE" id="PS51299">
    <property type="entry name" value="HTH_APSES"/>
    <property type="match status" value="1"/>
</dbReference>
<dbReference type="SMART" id="SM00248">
    <property type="entry name" value="ANK"/>
    <property type="match status" value="3"/>
</dbReference>
<feature type="coiled-coil region" evidence="8">
    <location>
        <begin position="696"/>
        <end position="736"/>
    </location>
</feature>
<feature type="region of interest" description="Disordered" evidence="9">
    <location>
        <begin position="257"/>
        <end position="309"/>
    </location>
</feature>
<evidence type="ECO:0000256" key="2">
    <source>
        <dbReference type="ARBA" id="ARBA00022737"/>
    </source>
</evidence>
<name>A0ABR0KP00_9EURO</name>
<feature type="compositionally biased region" description="Basic and acidic residues" evidence="9">
    <location>
        <begin position="262"/>
        <end position="275"/>
    </location>
</feature>
<evidence type="ECO:0000256" key="5">
    <source>
        <dbReference type="ARBA" id="ARBA00023321"/>
    </source>
</evidence>
<dbReference type="InterPro" id="IPR051642">
    <property type="entry name" value="SWI6-like"/>
</dbReference>
<feature type="domain" description="HTH APSES-type" evidence="10">
    <location>
        <begin position="102"/>
        <end position="209"/>
    </location>
</feature>
<proteinExistence type="predicted"/>
<dbReference type="PROSITE" id="PS50088">
    <property type="entry name" value="ANK_REPEAT"/>
    <property type="match status" value="2"/>
</dbReference>
<feature type="repeat" description="ANK" evidence="7">
    <location>
        <begin position="580"/>
        <end position="612"/>
    </location>
</feature>
<dbReference type="SUPFAM" id="SSF48403">
    <property type="entry name" value="Ankyrin repeat"/>
    <property type="match status" value="1"/>
</dbReference>
<keyword evidence="8" id="KW-0175">Coiled coil</keyword>
<evidence type="ECO:0000256" key="9">
    <source>
        <dbReference type="SAM" id="MobiDB-lite"/>
    </source>
</evidence>
<dbReference type="EMBL" id="JAVRRG010000002">
    <property type="protein sequence ID" value="KAK5102276.1"/>
    <property type="molecule type" value="Genomic_DNA"/>
</dbReference>
<feature type="region of interest" description="Disordered" evidence="9">
    <location>
        <begin position="1"/>
        <end position="71"/>
    </location>
</feature>
<dbReference type="SMART" id="SM01252">
    <property type="entry name" value="KilA-N"/>
    <property type="match status" value="1"/>
</dbReference>
<dbReference type="Pfam" id="PF04383">
    <property type="entry name" value="KilA-N"/>
    <property type="match status" value="1"/>
</dbReference>
<keyword evidence="5" id="KW-0183">Conidiation</keyword>
<dbReference type="PROSITE" id="PS50297">
    <property type="entry name" value="ANK_REP_REGION"/>
    <property type="match status" value="1"/>
</dbReference>
<keyword evidence="3" id="KW-0749">Sporulation</keyword>
<comment type="caution">
    <text evidence="11">The sequence shown here is derived from an EMBL/GenBank/DDBJ whole genome shotgun (WGS) entry which is preliminary data.</text>
</comment>
<dbReference type="PANTHER" id="PTHR43828">
    <property type="entry name" value="ASPARAGINASE"/>
    <property type="match status" value="1"/>
</dbReference>
<evidence type="ECO:0000256" key="8">
    <source>
        <dbReference type="SAM" id="Coils"/>
    </source>
</evidence>
<keyword evidence="12" id="KW-1185">Reference proteome</keyword>
<dbReference type="Pfam" id="PF13637">
    <property type="entry name" value="Ank_4"/>
    <property type="match status" value="1"/>
</dbReference>
<dbReference type="InterPro" id="IPR036887">
    <property type="entry name" value="HTH_APSES_sf"/>
</dbReference>
<sequence length="882" mass="97243">MASGVQSVYPQLPPTYPSHAHSASMNGSFPQSQMGSFDAPNQSVATTPAPTPPLPRPASQQQMNYGMNGGHMMPPNSYGAYHDPNMFAQPQQYQPTGQTPQIYTAVYSNVSVFEMEVNGVAVMRRRADGWLNATQILKVAGVDKGKRTKVLEKEILTGQHEKVQGGYGKYQGTWISYQRGREFCRQYGVEQLLLPLLEYDINADGAPGQQNIETPTKEQAMAAQRKRMYGGDNRSMAQSQGGTFFKNMSSTAANAINALNRTRVDSPARTMDGRRSTGPRRPSQHQFPHDMSFAGGSQHSVHSMHSQDSFSANNDVLSQNASFADWQNNDEPPRKRMRPTPENSFMQNSYDGTTENIMGGMGSPTEANQSFFSQPGQSFMAPQPFVFGLQPLPHSGGQLEEQKKDLLLDLFMDPNRTDFDDHPAFLTLSGDEFEVPIDASCNTALHWAATLARIPLVKKLMEKGFDIRRTNSGGETALIAACQARNNLDQSTFPALLDLLGPSIEIRDGRGRTMLHHIAVSSAMKGRSAVGKYYLESLLGYVLKQSGTTNTTNVSFDGAKPSPMTLTRFMSEIVNAQDKSGDTALNLAARTSTRTIIDQLLEVGADAHIANRGALAPVDFGVGADDNNVSRDPNLTMTFDASQSMNASQQSFDEAKDGFMTSMGGIFAQADADFQLEMKEKDDILNKTNAALKESGSSLLEEKKKLDESIKRAQAKEELEQRTKNLRRFTQELREQLATTSKIQDNVQVGEADKGLDLDGKIHNVDQLFPGGVQDLGNTLNQEQITLLHSLERAEVLTGRVQAYQTHNALLDNEARGLKGRSKELEEKYRKIISLCTGTPEERVDDLLDQLVQAVISEQKDMASSVDLTRVRDFLRMVQHNN</sequence>
<dbReference type="PANTHER" id="PTHR43828:SF3">
    <property type="entry name" value="CHROMO DOMAIN-CONTAINING PROTEIN"/>
    <property type="match status" value="1"/>
</dbReference>
<evidence type="ECO:0000313" key="11">
    <source>
        <dbReference type="EMBL" id="KAK5102276.1"/>
    </source>
</evidence>
<evidence type="ECO:0000256" key="4">
    <source>
        <dbReference type="ARBA" id="ARBA00023043"/>
    </source>
</evidence>
<organism evidence="11 12">
    <name type="scientific">Lithohypha guttulata</name>
    <dbReference type="NCBI Taxonomy" id="1690604"/>
    <lineage>
        <taxon>Eukaryota</taxon>
        <taxon>Fungi</taxon>
        <taxon>Dikarya</taxon>
        <taxon>Ascomycota</taxon>
        <taxon>Pezizomycotina</taxon>
        <taxon>Eurotiomycetes</taxon>
        <taxon>Chaetothyriomycetidae</taxon>
        <taxon>Chaetothyriales</taxon>
        <taxon>Trichomeriaceae</taxon>
        <taxon>Lithohypha</taxon>
    </lineage>
</organism>
<dbReference type="Proteomes" id="UP001345013">
    <property type="component" value="Unassembled WGS sequence"/>
</dbReference>
<protein>
    <recommendedName>
        <fullName evidence="1">Cell pattern formation-associated protein stuA</fullName>
    </recommendedName>
    <alternativeName>
        <fullName evidence="6">Stunted protein A</fullName>
    </alternativeName>
</protein>
<evidence type="ECO:0000259" key="10">
    <source>
        <dbReference type="PROSITE" id="PS51299"/>
    </source>
</evidence>